<comment type="caution">
    <text evidence="10">The sequence shown here is derived from an EMBL/GenBank/DDBJ whole genome shotgun (WGS) entry which is preliminary data.</text>
</comment>
<dbReference type="Gene3D" id="2.60.40.790">
    <property type="match status" value="1"/>
</dbReference>
<dbReference type="SUPFAM" id="SSF103506">
    <property type="entry name" value="Mitochondrial carrier"/>
    <property type="match status" value="1"/>
</dbReference>
<proteinExistence type="predicted"/>
<dbReference type="OrthoDB" id="3364892at2759"/>
<dbReference type="GO" id="GO:0046872">
    <property type="term" value="F:metal ion binding"/>
    <property type="evidence" value="ECO:0007669"/>
    <property type="project" value="UniProtKB-KW"/>
</dbReference>
<evidence type="ECO:0000256" key="6">
    <source>
        <dbReference type="ARBA" id="ARBA00022989"/>
    </source>
</evidence>
<reference evidence="10" key="1">
    <citation type="submission" date="2022-06" db="EMBL/GenBank/DDBJ databases">
        <title>Genome Sequence of Candolleomyces eurysporus.</title>
        <authorList>
            <person name="Buettner E."/>
        </authorList>
    </citation>
    <scope>NUCLEOTIDE SEQUENCE</scope>
    <source>
        <strain evidence="10">VTCC 930004</strain>
    </source>
</reference>
<evidence type="ECO:0000256" key="2">
    <source>
        <dbReference type="ARBA" id="ARBA00022692"/>
    </source>
</evidence>
<feature type="non-terminal residue" evidence="10">
    <location>
        <position position="1"/>
    </location>
</feature>
<dbReference type="CDD" id="cd06466">
    <property type="entry name" value="p23_CS_SGT1_like"/>
    <property type="match status" value="1"/>
</dbReference>
<dbReference type="Proteomes" id="UP001140091">
    <property type="component" value="Unassembled WGS sequence"/>
</dbReference>
<keyword evidence="2" id="KW-0812">Transmembrane</keyword>
<feature type="compositionally biased region" description="Low complexity" evidence="8">
    <location>
        <begin position="375"/>
        <end position="393"/>
    </location>
</feature>
<dbReference type="InterPro" id="IPR039790">
    <property type="entry name" value="CHRD1"/>
</dbReference>
<dbReference type="PANTHER" id="PTHR46983:SF3">
    <property type="entry name" value="CHPADIPLOID STATE MAINTENANCE PROTEIN CHPA"/>
    <property type="match status" value="1"/>
</dbReference>
<keyword evidence="11" id="KW-1185">Reference proteome</keyword>
<dbReference type="Pfam" id="PF04969">
    <property type="entry name" value="CS"/>
    <property type="match status" value="1"/>
</dbReference>
<dbReference type="EMBL" id="JANBPK010000808">
    <property type="protein sequence ID" value="KAJ2931447.1"/>
    <property type="molecule type" value="Genomic_DNA"/>
</dbReference>
<keyword evidence="7" id="KW-0472">Membrane</keyword>
<evidence type="ECO:0000256" key="7">
    <source>
        <dbReference type="ARBA" id="ARBA00023136"/>
    </source>
</evidence>
<dbReference type="GO" id="GO:0016020">
    <property type="term" value="C:membrane"/>
    <property type="evidence" value="ECO:0007669"/>
    <property type="project" value="UniProtKB-SubCell"/>
</dbReference>
<keyword evidence="5" id="KW-0862">Zinc</keyword>
<dbReference type="InterPro" id="IPR008978">
    <property type="entry name" value="HSP20-like_chaperone"/>
</dbReference>
<accession>A0A9W8MIS5</accession>
<feature type="region of interest" description="Disordered" evidence="8">
    <location>
        <begin position="367"/>
        <end position="446"/>
    </location>
</feature>
<dbReference type="Gene3D" id="1.50.40.10">
    <property type="entry name" value="Mitochondrial carrier domain"/>
    <property type="match status" value="1"/>
</dbReference>
<dbReference type="InterPro" id="IPR007052">
    <property type="entry name" value="CS_dom"/>
</dbReference>
<name>A0A9W8MIS5_9AGAR</name>
<protein>
    <recommendedName>
        <fullName evidence="9">CS domain-containing protein</fullName>
    </recommendedName>
</protein>
<sequence length="567" mass="61650">MPDSEVESDLPFAGLSETVNNFNAACARTLSRGLALYFSRPVRLFRPAKVTGWQFLKNVAHQEGALLTPSYVVQLCKSHGVWVVPKHFLPPMLLNAGLGTVLWTSYGEAYTALAPSTGHHSVTTAALSGAVAGGCQALLAAPAENVRLLLEGGSGGHSWSSVWKEVFQSRTPPPSSTVKQDLQDIRELRAWFRDVGEMAGRGWDGWRWGLAKDVSFSAFFAIFEITRRASSSLKNSAQDLCNRSSIDRNKLASVPKIVNAVTLVGGGVLAGLVYEAVCQPWDRIRRIIYLHRFDNPHVSQSIPAVLTQAIREEGLLTLVRDPLAHSVPPVHPQPTSIPPWVSNVAKTLARVGPWGIGFLGCQETDAHSTQAAPESKAASGGAAQSSSSLTSVSRESDGRETFSVGGGKSAAATPQNAVVDRSTTPAPPPPPVEEEEDDLSIPVAPGKSRYSEKAGYLCCKRKVLEFEEFLKIQGCKTGRHCFVPKAKDTKNEELVQCRIDHYQTLEKIIVSVFAKKVIKEHSSVQFEEDEIKLDFQLPDNKRFIRSLKLFGPIDPANSSHTVLGTKV</sequence>
<organism evidence="10 11">
    <name type="scientific">Candolleomyces eurysporus</name>
    <dbReference type="NCBI Taxonomy" id="2828524"/>
    <lineage>
        <taxon>Eukaryota</taxon>
        <taxon>Fungi</taxon>
        <taxon>Dikarya</taxon>
        <taxon>Basidiomycota</taxon>
        <taxon>Agaricomycotina</taxon>
        <taxon>Agaricomycetes</taxon>
        <taxon>Agaricomycetidae</taxon>
        <taxon>Agaricales</taxon>
        <taxon>Agaricineae</taxon>
        <taxon>Psathyrellaceae</taxon>
        <taxon>Candolleomyces</taxon>
    </lineage>
</organism>
<dbReference type="Pfam" id="PF04968">
    <property type="entry name" value="CHORD"/>
    <property type="match status" value="1"/>
</dbReference>
<dbReference type="PROSITE" id="PS51203">
    <property type="entry name" value="CS"/>
    <property type="match status" value="1"/>
</dbReference>
<dbReference type="InterPro" id="IPR007051">
    <property type="entry name" value="CHORD_dom"/>
</dbReference>
<evidence type="ECO:0000256" key="5">
    <source>
        <dbReference type="ARBA" id="ARBA00022833"/>
    </source>
</evidence>
<gene>
    <name evidence="10" type="ORF">H1R20_g5672</name>
</gene>
<evidence type="ECO:0000256" key="8">
    <source>
        <dbReference type="SAM" id="MobiDB-lite"/>
    </source>
</evidence>
<evidence type="ECO:0000256" key="3">
    <source>
        <dbReference type="ARBA" id="ARBA00022723"/>
    </source>
</evidence>
<dbReference type="InterPro" id="IPR023395">
    <property type="entry name" value="MCP_dom_sf"/>
</dbReference>
<keyword evidence="4" id="KW-0677">Repeat</keyword>
<feature type="compositionally biased region" description="Polar residues" evidence="8">
    <location>
        <begin position="412"/>
        <end position="424"/>
    </location>
</feature>
<evidence type="ECO:0000256" key="1">
    <source>
        <dbReference type="ARBA" id="ARBA00004370"/>
    </source>
</evidence>
<evidence type="ECO:0000313" key="11">
    <source>
        <dbReference type="Proteomes" id="UP001140091"/>
    </source>
</evidence>
<dbReference type="PANTHER" id="PTHR46983">
    <property type="entry name" value="CYSTEINE AND HISTIDINE-RICH DOMAIN-CONTAINING PROTEIN 1"/>
    <property type="match status" value="1"/>
</dbReference>
<feature type="domain" description="CS" evidence="9">
    <location>
        <begin position="494"/>
        <end position="567"/>
    </location>
</feature>
<keyword evidence="3" id="KW-0479">Metal-binding</keyword>
<evidence type="ECO:0000313" key="10">
    <source>
        <dbReference type="EMBL" id="KAJ2931447.1"/>
    </source>
</evidence>
<keyword evidence="6" id="KW-1133">Transmembrane helix</keyword>
<dbReference type="AlphaFoldDB" id="A0A9W8MIS5"/>
<evidence type="ECO:0000256" key="4">
    <source>
        <dbReference type="ARBA" id="ARBA00022737"/>
    </source>
</evidence>
<dbReference type="Gene3D" id="4.10.1130.20">
    <property type="match status" value="1"/>
</dbReference>
<comment type="subcellular location">
    <subcellularLocation>
        <location evidence="1">Membrane</location>
    </subcellularLocation>
</comment>
<evidence type="ECO:0000259" key="9">
    <source>
        <dbReference type="PROSITE" id="PS51203"/>
    </source>
</evidence>
<dbReference type="SUPFAM" id="SSF49764">
    <property type="entry name" value="HSP20-like chaperones"/>
    <property type="match status" value="1"/>
</dbReference>